<dbReference type="PANTHER" id="PTHR33112:SF8">
    <property type="entry name" value="HETEROKARYON INCOMPATIBILITY DOMAIN-CONTAINING PROTEIN"/>
    <property type="match status" value="1"/>
</dbReference>
<dbReference type="EMBL" id="JAUTXT010000027">
    <property type="protein sequence ID" value="KAK3673210.1"/>
    <property type="molecule type" value="Genomic_DNA"/>
</dbReference>
<gene>
    <name evidence="2" type="ORF">LTR78_007050</name>
</gene>
<evidence type="ECO:0000313" key="2">
    <source>
        <dbReference type="EMBL" id="KAK3673210.1"/>
    </source>
</evidence>
<dbReference type="Pfam" id="PF06985">
    <property type="entry name" value="HET"/>
    <property type="match status" value="1"/>
</dbReference>
<reference evidence="2" key="1">
    <citation type="submission" date="2023-07" db="EMBL/GenBank/DDBJ databases">
        <title>Black Yeasts Isolated from many extreme environments.</title>
        <authorList>
            <person name="Coleine C."/>
            <person name="Stajich J.E."/>
            <person name="Selbmann L."/>
        </authorList>
    </citation>
    <scope>NUCLEOTIDE SEQUENCE</scope>
    <source>
        <strain evidence="2">CCFEE 5485</strain>
    </source>
</reference>
<protein>
    <recommendedName>
        <fullName evidence="1">Heterokaryon incompatibility domain-containing protein</fullName>
    </recommendedName>
</protein>
<organism evidence="2 3">
    <name type="scientific">Recurvomyces mirabilis</name>
    <dbReference type="NCBI Taxonomy" id="574656"/>
    <lineage>
        <taxon>Eukaryota</taxon>
        <taxon>Fungi</taxon>
        <taxon>Dikarya</taxon>
        <taxon>Ascomycota</taxon>
        <taxon>Pezizomycotina</taxon>
        <taxon>Dothideomycetes</taxon>
        <taxon>Dothideomycetidae</taxon>
        <taxon>Mycosphaerellales</taxon>
        <taxon>Teratosphaeriaceae</taxon>
        <taxon>Recurvomyces</taxon>
    </lineage>
</organism>
<evidence type="ECO:0000259" key="1">
    <source>
        <dbReference type="Pfam" id="PF06985"/>
    </source>
</evidence>
<dbReference type="InterPro" id="IPR010730">
    <property type="entry name" value="HET"/>
</dbReference>
<feature type="domain" description="Heterokaryon incompatibility" evidence="1">
    <location>
        <begin position="248"/>
        <end position="402"/>
    </location>
</feature>
<dbReference type="AlphaFoldDB" id="A0AAE0WK52"/>
<proteinExistence type="predicted"/>
<sequence>MSLLALSHSAQADDNDRLCRLCIELTFSNLLKTADNQNRLCHYSQPHHPSFRVLEASVAAGCRLCTLFRHALLTEYAKFCDCSIVEVEAYHRDLDDNDPDGKFVFAIELTYVHVENWSTDPNRYDGLVYTRHTRPPDDPEERLSMWKTADVPQAALAKKSGLHRHSQDLRPWLGLIAANPRHSWVTGRQVTLEPNIELCSEWIRTCSDEHSICPAAYDNTLPTRVIDVSGSTGSNVRLDITSGRAGKYIALSHCWGNAKSLRTLTTNLEQHLQCIPLDSLPLTFQHAVFATRCLGYQYLWIDSLCIIQDSSKDWQTECSLMQDVYSDAAAVIAGPGAGSSTAGFYFPRPPPALPPCYLPKNDGEGDDDRILVTLSPLSTASDRSPHREPNSPLSSRGWILQERLLAPRVLYFGTQQLYFECNAKMYFESIWQPINSGQAENHIDPKPILNFDREDARERYLIWYSIVQIYSSCDLTHSSDRLPALSGLARRCAGLMNDRYLAGLWEEHLLYSLQWLVKKPVTQPRAAVYRAPSWSWACVDQPTIYHPLFTMNYLSSEHEYHPLIRILHAHATKAGLDPYGQVSGADIVLEGPLMQFSTRQQGDRTYAVVDGHSIANFFPDYNDWVDITTHQASTISFLPLLHCTTRRAYKFCGLAIERVESADIPYESGAANENETESATSISAPQTYRRLGLVYAAQMKYCADQTCRLTEAEHALPWAGQQDRRIRLI</sequence>
<name>A0AAE0WK52_9PEZI</name>
<accession>A0AAE0WK52</accession>
<dbReference type="Proteomes" id="UP001274830">
    <property type="component" value="Unassembled WGS sequence"/>
</dbReference>
<comment type="caution">
    <text evidence="2">The sequence shown here is derived from an EMBL/GenBank/DDBJ whole genome shotgun (WGS) entry which is preliminary data.</text>
</comment>
<dbReference type="PANTHER" id="PTHR33112">
    <property type="entry name" value="DOMAIN PROTEIN, PUTATIVE-RELATED"/>
    <property type="match status" value="1"/>
</dbReference>
<keyword evidence="3" id="KW-1185">Reference proteome</keyword>
<evidence type="ECO:0000313" key="3">
    <source>
        <dbReference type="Proteomes" id="UP001274830"/>
    </source>
</evidence>